<evidence type="ECO:0000313" key="3">
    <source>
        <dbReference type="Proteomes" id="UP000748531"/>
    </source>
</evidence>
<comment type="caution">
    <text evidence="2">The sequence shown here is derived from an EMBL/GenBank/DDBJ whole genome shotgun (WGS) entry which is preliminary data.</text>
</comment>
<dbReference type="EMBL" id="LUCH01001902">
    <property type="protein sequence ID" value="KAF5402298.1"/>
    <property type="molecule type" value="Genomic_DNA"/>
</dbReference>
<keyword evidence="1" id="KW-0472">Membrane</keyword>
<protein>
    <submittedName>
        <fullName evidence="2">Protein transport protein SEC20</fullName>
    </submittedName>
</protein>
<gene>
    <name evidence="2" type="ORF">PHET_04139</name>
</gene>
<feature type="transmembrane region" description="Helical" evidence="1">
    <location>
        <begin position="212"/>
        <end position="231"/>
    </location>
</feature>
<dbReference type="Proteomes" id="UP000748531">
    <property type="component" value="Unassembled WGS sequence"/>
</dbReference>
<reference evidence="2" key="1">
    <citation type="submission" date="2019-05" db="EMBL/GenBank/DDBJ databases">
        <title>Annotation for the trematode Paragonimus heterotremus.</title>
        <authorList>
            <person name="Choi Y.-J."/>
        </authorList>
    </citation>
    <scope>NUCLEOTIDE SEQUENCE</scope>
    <source>
        <strain evidence="2">LC</strain>
    </source>
</reference>
<name>A0A8J4T9N2_9TREM</name>
<proteinExistence type="predicted"/>
<keyword evidence="3" id="KW-1185">Reference proteome</keyword>
<sequence length="246" mass="28261">MKTILLRQRMQTQFEKLLSLDARTKELISAIEKIPTDISDVKLFREQLDICQDEIKGNITIMSSILNELQITKMGLLPYKRTLDLSRSVSYSMEQLSFLQDSYRKAIFKAFRQLEVIERDHLVKSGSSSKPVDGLNELNDEYETSLELTRDMTAHARRLAEEVKLGALNAELLEDSSTQIGLNYAELKDMGCQMGQSRRLTSLAYRRRLTSYVLYSLAFTFFFLSAATIFLNRLPMGSWLLPSSYI</sequence>
<evidence type="ECO:0000313" key="2">
    <source>
        <dbReference type="EMBL" id="KAF5402298.1"/>
    </source>
</evidence>
<dbReference type="OrthoDB" id="46868at2759"/>
<keyword evidence="1" id="KW-1133">Transmembrane helix</keyword>
<dbReference type="AlphaFoldDB" id="A0A8J4T9N2"/>
<keyword evidence="1" id="KW-0812">Transmembrane</keyword>
<evidence type="ECO:0000256" key="1">
    <source>
        <dbReference type="SAM" id="Phobius"/>
    </source>
</evidence>
<organism evidence="2 3">
    <name type="scientific">Paragonimus heterotremus</name>
    <dbReference type="NCBI Taxonomy" id="100268"/>
    <lineage>
        <taxon>Eukaryota</taxon>
        <taxon>Metazoa</taxon>
        <taxon>Spiralia</taxon>
        <taxon>Lophotrochozoa</taxon>
        <taxon>Platyhelminthes</taxon>
        <taxon>Trematoda</taxon>
        <taxon>Digenea</taxon>
        <taxon>Plagiorchiida</taxon>
        <taxon>Troglotremata</taxon>
        <taxon>Troglotrematidae</taxon>
        <taxon>Paragonimus</taxon>
    </lineage>
</organism>
<accession>A0A8J4T9N2</accession>